<sequence length="84" mass="8961">MARCTPVGPPNHSGHSIPPRSRVNARARAQTKIILGAPYARYPSCACGSRVCISRPSGCVQLVSWGTGLPREIIGISTCRTKTE</sequence>
<protein>
    <submittedName>
        <fullName evidence="2">Uncharacterized protein</fullName>
    </submittedName>
</protein>
<proteinExistence type="predicted"/>
<accession>A0A6H5IXE3</accession>
<dbReference type="AlphaFoldDB" id="A0A6H5IXE3"/>
<evidence type="ECO:0000313" key="3">
    <source>
        <dbReference type="Proteomes" id="UP000479190"/>
    </source>
</evidence>
<name>A0A6H5IXE3_9HYME</name>
<dbReference type="Proteomes" id="UP000479190">
    <property type="component" value="Unassembled WGS sequence"/>
</dbReference>
<organism evidence="2 3">
    <name type="scientific">Trichogramma brassicae</name>
    <dbReference type="NCBI Taxonomy" id="86971"/>
    <lineage>
        <taxon>Eukaryota</taxon>
        <taxon>Metazoa</taxon>
        <taxon>Ecdysozoa</taxon>
        <taxon>Arthropoda</taxon>
        <taxon>Hexapoda</taxon>
        <taxon>Insecta</taxon>
        <taxon>Pterygota</taxon>
        <taxon>Neoptera</taxon>
        <taxon>Endopterygota</taxon>
        <taxon>Hymenoptera</taxon>
        <taxon>Apocrita</taxon>
        <taxon>Proctotrupomorpha</taxon>
        <taxon>Chalcidoidea</taxon>
        <taxon>Trichogrammatidae</taxon>
        <taxon>Trichogramma</taxon>
    </lineage>
</organism>
<keyword evidence="3" id="KW-1185">Reference proteome</keyword>
<reference evidence="2 3" key="1">
    <citation type="submission" date="2020-02" db="EMBL/GenBank/DDBJ databases">
        <authorList>
            <person name="Ferguson B K."/>
        </authorList>
    </citation>
    <scope>NUCLEOTIDE SEQUENCE [LARGE SCALE GENOMIC DNA]</scope>
</reference>
<evidence type="ECO:0000313" key="2">
    <source>
        <dbReference type="EMBL" id="CAB0042396.1"/>
    </source>
</evidence>
<evidence type="ECO:0000256" key="1">
    <source>
        <dbReference type="SAM" id="MobiDB-lite"/>
    </source>
</evidence>
<dbReference type="EMBL" id="CADCXV010001192">
    <property type="protein sequence ID" value="CAB0042396.1"/>
    <property type="molecule type" value="Genomic_DNA"/>
</dbReference>
<feature type="region of interest" description="Disordered" evidence="1">
    <location>
        <begin position="1"/>
        <end position="23"/>
    </location>
</feature>
<gene>
    <name evidence="2" type="ORF">TBRA_LOCUS14016</name>
</gene>